<comment type="caution">
    <text evidence="1">The sequence shown here is derived from an EMBL/GenBank/DDBJ whole genome shotgun (WGS) entry which is preliminary data.</text>
</comment>
<organism evidence="1 2">
    <name type="scientific">Candidatus Nomurabacteria bacterium CG2_30_43_9</name>
    <dbReference type="NCBI Taxonomy" id="1805283"/>
    <lineage>
        <taxon>Bacteria</taxon>
        <taxon>Candidatus Nomuraibacteriota</taxon>
    </lineage>
</organism>
<dbReference type="AlphaFoldDB" id="A0A1J5FYM6"/>
<name>A0A1J5FYM6_9BACT</name>
<reference evidence="1 2" key="1">
    <citation type="journal article" date="2016" name="Environ. Microbiol.">
        <title>Genomic resolution of a cold subsurface aquifer community provides metabolic insights for novel microbes adapted to high CO concentrations.</title>
        <authorList>
            <person name="Probst A.J."/>
            <person name="Castelle C.J."/>
            <person name="Singh A."/>
            <person name="Brown C.T."/>
            <person name="Anantharaman K."/>
            <person name="Sharon I."/>
            <person name="Hug L.A."/>
            <person name="Burstein D."/>
            <person name="Emerson J.B."/>
            <person name="Thomas B.C."/>
            <person name="Banfield J.F."/>
        </authorList>
    </citation>
    <scope>NUCLEOTIDE SEQUENCE [LARGE SCALE GENOMIC DNA]</scope>
    <source>
        <strain evidence="1">CG2_30_43_9</strain>
    </source>
</reference>
<evidence type="ECO:0000313" key="2">
    <source>
        <dbReference type="Proteomes" id="UP000182059"/>
    </source>
</evidence>
<dbReference type="EMBL" id="MNYX01000057">
    <property type="protein sequence ID" value="OIP65083.1"/>
    <property type="molecule type" value="Genomic_DNA"/>
</dbReference>
<dbReference type="Proteomes" id="UP000182059">
    <property type="component" value="Unassembled WGS sequence"/>
</dbReference>
<proteinExistence type="predicted"/>
<sequence length="72" mass="8137">MTTITVPITKELESFISEELNAGTSESKAHLVRFALMRLREERALSRIGEAEADIKAGRVYKGDLKKLIKKF</sequence>
<gene>
    <name evidence="1" type="ORF">AUK15_02575</name>
</gene>
<accession>A0A1J5FYM6</accession>
<protein>
    <recommendedName>
        <fullName evidence="3">Ribbon-helix-helix protein CopG domain-containing protein</fullName>
    </recommendedName>
</protein>
<evidence type="ECO:0008006" key="3">
    <source>
        <dbReference type="Google" id="ProtNLM"/>
    </source>
</evidence>
<evidence type="ECO:0000313" key="1">
    <source>
        <dbReference type="EMBL" id="OIP65083.1"/>
    </source>
</evidence>